<feature type="domain" description="Galectin" evidence="2">
    <location>
        <begin position="11"/>
        <end position="143"/>
    </location>
</feature>
<dbReference type="Pfam" id="PF00337">
    <property type="entry name" value="Gal-bind_lectin"/>
    <property type="match status" value="1"/>
</dbReference>
<dbReference type="InterPro" id="IPR013320">
    <property type="entry name" value="ConA-like_dom_sf"/>
</dbReference>
<evidence type="ECO:0000313" key="4">
    <source>
        <dbReference type="Proteomes" id="UP000289738"/>
    </source>
</evidence>
<keyword evidence="1" id="KW-0430">Lectin</keyword>
<sequence>MTRDELQKRDGLMFLPCGLAAGSSITGVGTPHFAHKEYIPKLGKLRKSDGLVVVSRFMVELQGLKSVEGEDRLKILHLNSRLRGDWSKRPVIEHNTCYRMHWRIAQRCDGLPIENDEGMLEEPPLRGLCCSGREWRLEAIQTG</sequence>
<reference evidence="3 4" key="1">
    <citation type="submission" date="2019-01" db="EMBL/GenBank/DDBJ databases">
        <title>Sequencing of cultivated peanut Arachis hypogaea provides insights into genome evolution and oil improvement.</title>
        <authorList>
            <person name="Chen X."/>
        </authorList>
    </citation>
    <scope>NUCLEOTIDE SEQUENCE [LARGE SCALE GENOMIC DNA]</scope>
    <source>
        <strain evidence="4">cv. Fuhuasheng</strain>
        <tissue evidence="3">Leaves</tissue>
    </source>
</reference>
<comment type="caution">
    <text evidence="3">The sequence shown here is derived from an EMBL/GenBank/DDBJ whole genome shotgun (WGS) entry which is preliminary data.</text>
</comment>
<dbReference type="Proteomes" id="UP000289738">
    <property type="component" value="Chromosome B01"/>
</dbReference>
<dbReference type="InterPro" id="IPR001079">
    <property type="entry name" value="Galectin_CRD"/>
</dbReference>
<protein>
    <recommendedName>
        <fullName evidence="1">Galectin</fullName>
    </recommendedName>
</protein>
<keyword evidence="4" id="KW-1185">Reference proteome</keyword>
<dbReference type="SUPFAM" id="SSF49899">
    <property type="entry name" value="Concanavalin A-like lectins/glucanases"/>
    <property type="match status" value="1"/>
</dbReference>
<evidence type="ECO:0000256" key="1">
    <source>
        <dbReference type="RuleBase" id="RU102079"/>
    </source>
</evidence>
<dbReference type="PROSITE" id="PS51304">
    <property type="entry name" value="GALECTIN"/>
    <property type="match status" value="1"/>
</dbReference>
<accession>A0A445AVI7</accession>
<gene>
    <name evidence="3" type="ORF">Ahy_B01g055220</name>
</gene>
<proteinExistence type="predicted"/>
<dbReference type="AlphaFoldDB" id="A0A445AVI7"/>
<dbReference type="STRING" id="3818.A0A445AVI7"/>
<evidence type="ECO:0000313" key="3">
    <source>
        <dbReference type="EMBL" id="RYR30448.1"/>
    </source>
</evidence>
<dbReference type="Gene3D" id="2.60.120.200">
    <property type="match status" value="1"/>
</dbReference>
<evidence type="ECO:0000259" key="2">
    <source>
        <dbReference type="PROSITE" id="PS51304"/>
    </source>
</evidence>
<dbReference type="UniPathway" id="UPA00378"/>
<dbReference type="GO" id="GO:0030246">
    <property type="term" value="F:carbohydrate binding"/>
    <property type="evidence" value="ECO:0007669"/>
    <property type="project" value="UniProtKB-UniRule"/>
</dbReference>
<name>A0A445AVI7_ARAHY</name>
<organism evidence="3 4">
    <name type="scientific">Arachis hypogaea</name>
    <name type="common">Peanut</name>
    <dbReference type="NCBI Taxonomy" id="3818"/>
    <lineage>
        <taxon>Eukaryota</taxon>
        <taxon>Viridiplantae</taxon>
        <taxon>Streptophyta</taxon>
        <taxon>Embryophyta</taxon>
        <taxon>Tracheophyta</taxon>
        <taxon>Spermatophyta</taxon>
        <taxon>Magnoliopsida</taxon>
        <taxon>eudicotyledons</taxon>
        <taxon>Gunneridae</taxon>
        <taxon>Pentapetalae</taxon>
        <taxon>rosids</taxon>
        <taxon>fabids</taxon>
        <taxon>Fabales</taxon>
        <taxon>Fabaceae</taxon>
        <taxon>Papilionoideae</taxon>
        <taxon>50 kb inversion clade</taxon>
        <taxon>dalbergioids sensu lato</taxon>
        <taxon>Dalbergieae</taxon>
        <taxon>Pterocarpus clade</taxon>
        <taxon>Arachis</taxon>
    </lineage>
</organism>
<dbReference type="GO" id="GO:1901137">
    <property type="term" value="P:carbohydrate derivative biosynthetic process"/>
    <property type="evidence" value="ECO:0007669"/>
    <property type="project" value="UniProtKB-ARBA"/>
</dbReference>
<dbReference type="EMBL" id="SDMP01000011">
    <property type="protein sequence ID" value="RYR30448.1"/>
    <property type="molecule type" value="Genomic_DNA"/>
</dbReference>